<name>A0A446BL37_9PEZI</name>
<feature type="compositionally biased region" description="Polar residues" evidence="1">
    <location>
        <begin position="354"/>
        <end position="372"/>
    </location>
</feature>
<feature type="compositionally biased region" description="Low complexity" evidence="1">
    <location>
        <begin position="188"/>
        <end position="199"/>
    </location>
</feature>
<evidence type="ECO:0000256" key="1">
    <source>
        <dbReference type="SAM" id="MobiDB-lite"/>
    </source>
</evidence>
<gene>
    <name evidence="2" type="ORF">TT172_LOCUS5630</name>
</gene>
<feature type="region of interest" description="Disordered" evidence="1">
    <location>
        <begin position="323"/>
        <end position="411"/>
    </location>
</feature>
<proteinExistence type="predicted"/>
<protein>
    <submittedName>
        <fullName evidence="2">54aced53-c542-42a8-b276-2922abdf8fe1</fullName>
    </submittedName>
</protein>
<dbReference type="AlphaFoldDB" id="A0A446BL37"/>
<organism evidence="2 3">
    <name type="scientific">Thermothielavioides terrestris</name>
    <dbReference type="NCBI Taxonomy" id="2587410"/>
    <lineage>
        <taxon>Eukaryota</taxon>
        <taxon>Fungi</taxon>
        <taxon>Dikarya</taxon>
        <taxon>Ascomycota</taxon>
        <taxon>Pezizomycotina</taxon>
        <taxon>Sordariomycetes</taxon>
        <taxon>Sordariomycetidae</taxon>
        <taxon>Sordariales</taxon>
        <taxon>Chaetomiaceae</taxon>
        <taxon>Thermothielavioides</taxon>
    </lineage>
</organism>
<accession>A0A446BL37</accession>
<reference evidence="2 3" key="1">
    <citation type="submission" date="2018-04" db="EMBL/GenBank/DDBJ databases">
        <authorList>
            <person name="Huttner S."/>
            <person name="Dainat J."/>
        </authorList>
    </citation>
    <scope>NUCLEOTIDE SEQUENCE [LARGE SCALE GENOMIC DNA]</scope>
</reference>
<feature type="region of interest" description="Disordered" evidence="1">
    <location>
        <begin position="154"/>
        <end position="199"/>
    </location>
</feature>
<dbReference type="EMBL" id="OUUZ01000010">
    <property type="protein sequence ID" value="SPQ23211.1"/>
    <property type="molecule type" value="Genomic_DNA"/>
</dbReference>
<sequence>MSASQDSTHARRTILRFDLESICMDDRPNAYKKPQLVLKPQLQLAPRRPYTGSRPRMPLWRHFLMVHVKDKVDELVKLDLAEFRPSSAGLEADPVRCHRVTCSLSQCSLMLCYPKGTENVSSTLRLTLREASDLERVIREFHALDIEIEYEKDGQDDSITPGPVAFGTWTPPGQNTPSLYRPPSNPRQLNSASSLTATSSSQGVSSSYLERYPHSVLLHRPPSQPLGQPADFSAGIRPWSPAFVPSRPATTLGVPGILGEGIYKVSKIGSVSSARPRVRRTSASLEHQGTRLYTVSKHFNKTASTGDALHSSRARYLGRALSSSVPGVDSAPFPVRSSNFGTNGEKLGGDRAQTPLSVTSNAPGDVQPTQERPSLRRFHTTDDTSEPNLTDGLSDLNHDSAPAAGSEKRGGFSFSQPEMGSGSFDGALFGSSSPTLLEHPVNREIEDNVLLRISQIQHQGLCEASRLWEDYMKRGEIALASTESSRDVSDALSRYEREFTQRWEEIVVAAVQKMREVRVGGYVF</sequence>
<evidence type="ECO:0000313" key="2">
    <source>
        <dbReference type="EMBL" id="SPQ23211.1"/>
    </source>
</evidence>
<evidence type="ECO:0000313" key="3">
    <source>
        <dbReference type="Proteomes" id="UP000289323"/>
    </source>
</evidence>
<dbReference type="Proteomes" id="UP000289323">
    <property type="component" value="Unassembled WGS sequence"/>
</dbReference>